<comment type="similarity">
    <text evidence="1">Belongs to the universal ribosomal protein uL6 family.</text>
</comment>
<name>A0A811KWC9_9BILA</name>
<dbReference type="Proteomes" id="UP000614601">
    <property type="component" value="Unassembled WGS sequence"/>
</dbReference>
<evidence type="ECO:0000256" key="1">
    <source>
        <dbReference type="ARBA" id="ARBA00009356"/>
    </source>
</evidence>
<keyword evidence="3" id="KW-0687">Ribonucleoprotein</keyword>
<dbReference type="GO" id="GO:0019843">
    <property type="term" value="F:rRNA binding"/>
    <property type="evidence" value="ECO:0007669"/>
    <property type="project" value="InterPro"/>
</dbReference>
<keyword evidence="2" id="KW-0689">Ribosomal protein</keyword>
<dbReference type="GO" id="GO:0022625">
    <property type="term" value="C:cytosolic large ribosomal subunit"/>
    <property type="evidence" value="ECO:0007669"/>
    <property type="project" value="TreeGrafter"/>
</dbReference>
<dbReference type="InterPro" id="IPR020040">
    <property type="entry name" value="Ribosomal_uL6_a/b-dom"/>
</dbReference>
<comment type="caution">
    <text evidence="7">The sequence shown here is derived from an EMBL/GenBank/DDBJ whole genome shotgun (WGS) entry which is preliminary data.</text>
</comment>
<dbReference type="InterPro" id="IPR000702">
    <property type="entry name" value="Ribosomal_uL6-like"/>
</dbReference>
<gene>
    <name evidence="7" type="ORF">BOKJ2_LOCUS8661</name>
</gene>
<dbReference type="GO" id="GO:0002181">
    <property type="term" value="P:cytoplasmic translation"/>
    <property type="evidence" value="ECO:0007669"/>
    <property type="project" value="TreeGrafter"/>
</dbReference>
<dbReference type="PROSITE" id="PS00700">
    <property type="entry name" value="RIBOSOMAL_L6_2"/>
    <property type="match status" value="1"/>
</dbReference>
<dbReference type="PANTHER" id="PTHR11655">
    <property type="entry name" value="60S/50S RIBOSOMAL PROTEIN L6/L9"/>
    <property type="match status" value="1"/>
</dbReference>
<evidence type="ECO:0000313" key="7">
    <source>
        <dbReference type="EMBL" id="CAD5219872.1"/>
    </source>
</evidence>
<feature type="domain" description="Large ribosomal subunit protein uL6 alpha-beta" evidence="6">
    <location>
        <begin position="12"/>
        <end position="85"/>
    </location>
</feature>
<dbReference type="InterPro" id="IPR002359">
    <property type="entry name" value="Ribosomal_uL6_CS2"/>
</dbReference>
<dbReference type="Proteomes" id="UP000783686">
    <property type="component" value="Unassembled WGS sequence"/>
</dbReference>
<organism evidence="7 8">
    <name type="scientific">Bursaphelenchus okinawaensis</name>
    <dbReference type="NCBI Taxonomy" id="465554"/>
    <lineage>
        <taxon>Eukaryota</taxon>
        <taxon>Metazoa</taxon>
        <taxon>Ecdysozoa</taxon>
        <taxon>Nematoda</taxon>
        <taxon>Chromadorea</taxon>
        <taxon>Rhabditida</taxon>
        <taxon>Tylenchina</taxon>
        <taxon>Tylenchomorpha</taxon>
        <taxon>Aphelenchoidea</taxon>
        <taxon>Aphelenchoididae</taxon>
        <taxon>Bursaphelenchus</taxon>
    </lineage>
</organism>
<evidence type="ECO:0000256" key="4">
    <source>
        <dbReference type="ARBA" id="ARBA00035246"/>
    </source>
</evidence>
<sequence length="188" mass="21305">MKLLESSDVVKFPEGVTFTVNNRLVQVTGPRGKLARSFRHLGVEILREGKSTLRVRKWFGIRKELAAIRSVCSHIENMIKGVTKGYIYKMRSVYAHFPINISLQENNSVIDIRNFLGEKLIRRVTLPKGVTATMSTKQKDELIIEGNDLQLVSQAAASIQQSTNVRNKDIRKFLDGIYVSEKTTVVQE</sequence>
<protein>
    <recommendedName>
        <fullName evidence="4">Large ribosomal subunit protein uL6</fullName>
    </recommendedName>
    <alternativeName>
        <fullName evidence="5">60S ribosomal protein L9</fullName>
    </alternativeName>
</protein>
<dbReference type="EMBL" id="CAJFDH010000004">
    <property type="protein sequence ID" value="CAD5219872.1"/>
    <property type="molecule type" value="Genomic_DNA"/>
</dbReference>
<evidence type="ECO:0000256" key="2">
    <source>
        <dbReference type="ARBA" id="ARBA00022980"/>
    </source>
</evidence>
<accession>A0A811KWC9</accession>
<dbReference type="SUPFAM" id="SSF56053">
    <property type="entry name" value="Ribosomal protein L6"/>
    <property type="match status" value="2"/>
</dbReference>
<dbReference type="FunFam" id="3.90.930.12:FF:000003">
    <property type="entry name" value="60S ribosomal protein L9"/>
    <property type="match status" value="1"/>
</dbReference>
<keyword evidence="8" id="KW-1185">Reference proteome</keyword>
<evidence type="ECO:0000313" key="8">
    <source>
        <dbReference type="Proteomes" id="UP000614601"/>
    </source>
</evidence>
<dbReference type="EMBL" id="CAJFCW020000004">
    <property type="protein sequence ID" value="CAG9112984.1"/>
    <property type="molecule type" value="Genomic_DNA"/>
</dbReference>
<dbReference type="PIRSF" id="PIRSF002162">
    <property type="entry name" value="Ribosomal_L6"/>
    <property type="match status" value="1"/>
</dbReference>
<dbReference type="Gene3D" id="3.90.930.12">
    <property type="entry name" value="Ribosomal protein L6, alpha-beta domain"/>
    <property type="match status" value="2"/>
</dbReference>
<dbReference type="FunFam" id="3.90.930.12:FF:000004">
    <property type="entry name" value="60S ribosomal protein L9"/>
    <property type="match status" value="1"/>
</dbReference>
<proteinExistence type="inferred from homology"/>
<dbReference type="OrthoDB" id="10252633at2759"/>
<dbReference type="Pfam" id="PF00347">
    <property type="entry name" value="Ribosomal_L6"/>
    <property type="match status" value="2"/>
</dbReference>
<reference evidence="7" key="1">
    <citation type="submission" date="2020-09" db="EMBL/GenBank/DDBJ databases">
        <authorList>
            <person name="Kikuchi T."/>
        </authorList>
    </citation>
    <scope>NUCLEOTIDE SEQUENCE</scope>
    <source>
        <strain evidence="7">SH1</strain>
    </source>
</reference>
<dbReference type="InterPro" id="IPR036789">
    <property type="entry name" value="Ribosomal_uL6-like_a/b-dom_sf"/>
</dbReference>
<evidence type="ECO:0000256" key="5">
    <source>
        <dbReference type="ARBA" id="ARBA00035349"/>
    </source>
</evidence>
<evidence type="ECO:0000256" key="3">
    <source>
        <dbReference type="ARBA" id="ARBA00023274"/>
    </source>
</evidence>
<dbReference type="AlphaFoldDB" id="A0A811KWC9"/>
<evidence type="ECO:0000259" key="6">
    <source>
        <dbReference type="Pfam" id="PF00347"/>
    </source>
</evidence>
<dbReference type="PANTHER" id="PTHR11655:SF16">
    <property type="entry name" value="60S RIBOSOMAL PROTEIN L9"/>
    <property type="match status" value="1"/>
</dbReference>
<dbReference type="GO" id="GO:0003735">
    <property type="term" value="F:structural constituent of ribosome"/>
    <property type="evidence" value="ECO:0007669"/>
    <property type="project" value="InterPro"/>
</dbReference>
<feature type="domain" description="Large ribosomal subunit protein uL6 alpha-beta" evidence="6">
    <location>
        <begin position="97"/>
        <end position="176"/>
    </location>
</feature>